<evidence type="ECO:0000259" key="1">
    <source>
        <dbReference type="Pfam" id="PF00109"/>
    </source>
</evidence>
<organism evidence="2 3">
    <name type="scientific">Actinophytocola algeriensis</name>
    <dbReference type="NCBI Taxonomy" id="1768010"/>
    <lineage>
        <taxon>Bacteria</taxon>
        <taxon>Bacillati</taxon>
        <taxon>Actinomycetota</taxon>
        <taxon>Actinomycetes</taxon>
        <taxon>Pseudonocardiales</taxon>
        <taxon>Pseudonocardiaceae</taxon>
    </lineage>
</organism>
<dbReference type="AlphaFoldDB" id="A0A7W7QEJ5"/>
<gene>
    <name evidence="2" type="ORF">FHR82_008472</name>
</gene>
<dbReference type="RefSeq" id="WP_184816208.1">
    <property type="nucleotide sequence ID" value="NZ_JACHJQ010000012.1"/>
</dbReference>
<dbReference type="SUPFAM" id="SSF53901">
    <property type="entry name" value="Thiolase-like"/>
    <property type="match status" value="1"/>
</dbReference>
<accession>A0A7W7QEJ5</accession>
<dbReference type="InterPro" id="IPR014030">
    <property type="entry name" value="Ketoacyl_synth_N"/>
</dbReference>
<protein>
    <submittedName>
        <fullName evidence="2">3-oxoacyl-(Acyl-carrier-protein) synthase</fullName>
    </submittedName>
</protein>
<dbReference type="EMBL" id="JACHJQ010000012">
    <property type="protein sequence ID" value="MBB4912201.1"/>
    <property type="molecule type" value="Genomic_DNA"/>
</dbReference>
<evidence type="ECO:0000313" key="3">
    <source>
        <dbReference type="Proteomes" id="UP000520767"/>
    </source>
</evidence>
<reference evidence="2 3" key="1">
    <citation type="submission" date="2020-08" db="EMBL/GenBank/DDBJ databases">
        <title>Genomic Encyclopedia of Type Strains, Phase III (KMG-III): the genomes of soil and plant-associated and newly described type strains.</title>
        <authorList>
            <person name="Whitman W."/>
        </authorList>
    </citation>
    <scope>NUCLEOTIDE SEQUENCE [LARGE SCALE GENOMIC DNA]</scope>
    <source>
        <strain evidence="2 3">CECT 8960</strain>
    </source>
</reference>
<evidence type="ECO:0000313" key="2">
    <source>
        <dbReference type="EMBL" id="MBB4912201.1"/>
    </source>
</evidence>
<feature type="domain" description="Beta-ketoacyl synthase-like N-terminal" evidence="1">
    <location>
        <begin position="53"/>
        <end position="157"/>
    </location>
</feature>
<dbReference type="Proteomes" id="UP000520767">
    <property type="component" value="Unassembled WGS sequence"/>
</dbReference>
<name>A0A7W7QEJ5_9PSEU</name>
<keyword evidence="3" id="KW-1185">Reference proteome</keyword>
<dbReference type="Pfam" id="PF00109">
    <property type="entry name" value="ketoacyl-synt"/>
    <property type="match status" value="1"/>
</dbReference>
<proteinExistence type="predicted"/>
<dbReference type="InterPro" id="IPR016039">
    <property type="entry name" value="Thiolase-like"/>
</dbReference>
<dbReference type="Gene3D" id="3.40.47.10">
    <property type="match status" value="1"/>
</dbReference>
<comment type="caution">
    <text evidence="2">The sequence shown here is derived from an EMBL/GenBank/DDBJ whole genome shotgun (WGS) entry which is preliminary data.</text>
</comment>
<sequence>MTPTELATATLPEGTVPPPLPGFVVSSFSPLAAAAADRCLTARHGNPPAAGEVGRRTAVVLLSGSGDAPMAAHVADAVDTGTRIGPLLFFQAVPNSVAGHVAARWGLRGPVVCLCPVAGAATEGQAYARLLIEDGDADEVLVVTVARTAAHAVLIGHRQALGEGE</sequence>
<dbReference type="GO" id="GO:0016746">
    <property type="term" value="F:acyltransferase activity"/>
    <property type="evidence" value="ECO:0007669"/>
    <property type="project" value="InterPro"/>
</dbReference>